<dbReference type="InterPro" id="IPR050796">
    <property type="entry name" value="SCF_F-box_component"/>
</dbReference>
<dbReference type="Pfam" id="PF08268">
    <property type="entry name" value="FBA_3"/>
    <property type="match status" value="1"/>
</dbReference>
<evidence type="ECO:0000313" key="2">
    <source>
        <dbReference type="EnsemblPlants" id="QL04p045051:mrna:CDS:3"/>
    </source>
</evidence>
<protein>
    <recommendedName>
        <fullName evidence="1">F-box associated beta-propeller type 3 domain-containing protein</fullName>
    </recommendedName>
</protein>
<dbReference type="NCBIfam" id="TIGR01640">
    <property type="entry name" value="F_box_assoc_1"/>
    <property type="match status" value="1"/>
</dbReference>
<feature type="domain" description="F-box associated beta-propeller type 3" evidence="1">
    <location>
        <begin position="34"/>
        <end position="243"/>
    </location>
</feature>
<accession>A0A7N2LF49</accession>
<dbReference type="PANTHER" id="PTHR31672">
    <property type="entry name" value="BNACNNG10540D PROTEIN"/>
    <property type="match status" value="1"/>
</dbReference>
<organism evidence="2 3">
    <name type="scientific">Quercus lobata</name>
    <name type="common">Valley oak</name>
    <dbReference type="NCBI Taxonomy" id="97700"/>
    <lineage>
        <taxon>Eukaryota</taxon>
        <taxon>Viridiplantae</taxon>
        <taxon>Streptophyta</taxon>
        <taxon>Embryophyta</taxon>
        <taxon>Tracheophyta</taxon>
        <taxon>Spermatophyta</taxon>
        <taxon>Magnoliopsida</taxon>
        <taxon>eudicotyledons</taxon>
        <taxon>Gunneridae</taxon>
        <taxon>Pentapetalae</taxon>
        <taxon>rosids</taxon>
        <taxon>fabids</taxon>
        <taxon>Fagales</taxon>
        <taxon>Fagaceae</taxon>
        <taxon>Quercus</taxon>
    </lineage>
</organism>
<gene>
    <name evidence="2" type="primary">LOC115985285</name>
</gene>
<reference evidence="2" key="2">
    <citation type="submission" date="2021-01" db="UniProtKB">
        <authorList>
            <consortium name="EnsemblPlants"/>
        </authorList>
    </citation>
    <scope>IDENTIFICATION</scope>
</reference>
<dbReference type="AlphaFoldDB" id="A0A7N2LF49"/>
<dbReference type="PANTHER" id="PTHR31672:SF13">
    <property type="entry name" value="F-BOX PROTEIN CPR30-LIKE"/>
    <property type="match status" value="1"/>
</dbReference>
<dbReference type="InParanoid" id="A0A7N2LF49"/>
<dbReference type="GeneID" id="115985285"/>
<dbReference type="InterPro" id="IPR017451">
    <property type="entry name" value="F-box-assoc_interact_dom"/>
</dbReference>
<evidence type="ECO:0000313" key="3">
    <source>
        <dbReference type="Proteomes" id="UP000594261"/>
    </source>
</evidence>
<dbReference type="EMBL" id="LRBV02000004">
    <property type="status" value="NOT_ANNOTATED_CDS"/>
    <property type="molecule type" value="Genomic_DNA"/>
</dbReference>
<dbReference type="OrthoDB" id="1286709at2759"/>
<name>A0A7N2LF49_QUELO</name>
<dbReference type="Gramene" id="QL04p045051:mrna">
    <property type="protein sequence ID" value="QL04p045051:mrna:CDS:3"/>
    <property type="gene ID" value="QL04p045051"/>
</dbReference>
<proteinExistence type="predicted"/>
<dbReference type="InterPro" id="IPR013187">
    <property type="entry name" value="F-box-assoc_dom_typ3"/>
</dbReference>
<dbReference type="EnsemblPlants" id="QL04p045051:mrna">
    <property type="protein sequence ID" value="QL04p045051:mrna:CDS:3"/>
    <property type="gene ID" value="QL04p045051"/>
</dbReference>
<dbReference type="RefSeq" id="XP_030964103.1">
    <property type="nucleotide sequence ID" value="XM_031108243.1"/>
</dbReference>
<dbReference type="OMA" id="LHEIEVY"/>
<sequence>MPLNLGSTNRSICTVALDRTFDTISEGRIPYIFSSNFAQIVGSCNGLLCIADYGNVRDIYLWNPSLRKFKKLPHPCLSRPSFALLRFAYHSQNNDYKVVRISSSPLSLHEIEVYTCLDSWRRVGFNLKPDLKFFDKDHFLPTPLVSGALHWMAVMREGEENHKDKNMIMSFDVNSEVFGKLALPHVSIDADNLHRCLASFKGKLAFITSGHGEQIGFRHSIWVMRECGVVESWNKLFVVPFPQQTDCIAFTEYGSLLTFCFIHSSPLEMQKYKLLLIDA</sequence>
<dbReference type="KEGG" id="qlo:115985285"/>
<keyword evidence="3" id="KW-1185">Reference proteome</keyword>
<evidence type="ECO:0000259" key="1">
    <source>
        <dbReference type="Pfam" id="PF08268"/>
    </source>
</evidence>
<dbReference type="Proteomes" id="UP000594261">
    <property type="component" value="Chromosome 4"/>
</dbReference>
<reference evidence="2 3" key="1">
    <citation type="journal article" date="2016" name="G3 (Bethesda)">
        <title>First Draft Assembly and Annotation of the Genome of a California Endemic Oak Quercus lobata Nee (Fagaceae).</title>
        <authorList>
            <person name="Sork V.L."/>
            <person name="Fitz-Gibbon S.T."/>
            <person name="Puiu D."/>
            <person name="Crepeau M."/>
            <person name="Gugger P.F."/>
            <person name="Sherman R."/>
            <person name="Stevens K."/>
            <person name="Langley C.H."/>
            <person name="Pellegrini M."/>
            <person name="Salzberg S.L."/>
        </authorList>
    </citation>
    <scope>NUCLEOTIDE SEQUENCE [LARGE SCALE GENOMIC DNA]</scope>
    <source>
        <strain evidence="2 3">cv. SW786</strain>
    </source>
</reference>